<gene>
    <name evidence="3" type="ORF">GGE66_000453</name>
</gene>
<keyword evidence="1" id="KW-0812">Transmembrane</keyword>
<dbReference type="PANTHER" id="PTHR36919:SF2">
    <property type="entry name" value="BLL6627 PROTEIN"/>
    <property type="match status" value="1"/>
</dbReference>
<dbReference type="EMBL" id="JACIIJ010000001">
    <property type="protein sequence ID" value="MBB6219509.1"/>
    <property type="molecule type" value="Genomic_DNA"/>
</dbReference>
<evidence type="ECO:0000259" key="2">
    <source>
        <dbReference type="Pfam" id="PF09917"/>
    </source>
</evidence>
<accession>A0A7X0DRD2</accession>
<dbReference type="Proteomes" id="UP000517187">
    <property type="component" value="Unassembled WGS sequence"/>
</dbReference>
<dbReference type="Gene3D" id="2.40.128.520">
    <property type="match status" value="1"/>
</dbReference>
<protein>
    <submittedName>
        <fullName evidence="3">Uncharacterized protein (DUF2147 family)</fullName>
    </submittedName>
</protein>
<organism evidence="3 4">
    <name type="scientific">Rhizobium leguminosarum</name>
    <dbReference type="NCBI Taxonomy" id="384"/>
    <lineage>
        <taxon>Bacteria</taxon>
        <taxon>Pseudomonadati</taxon>
        <taxon>Pseudomonadota</taxon>
        <taxon>Alphaproteobacteria</taxon>
        <taxon>Hyphomicrobiales</taxon>
        <taxon>Rhizobiaceae</taxon>
        <taxon>Rhizobium/Agrobacterium group</taxon>
        <taxon>Rhizobium</taxon>
    </lineage>
</organism>
<reference evidence="3 4" key="1">
    <citation type="submission" date="2020-08" db="EMBL/GenBank/DDBJ databases">
        <title>Genomic Encyclopedia of Type Strains, Phase IV (KMG-V): Genome sequencing to study the core and pangenomes of soil and plant-associated prokaryotes.</title>
        <authorList>
            <person name="Whitman W."/>
        </authorList>
    </citation>
    <scope>NUCLEOTIDE SEQUENCE [LARGE SCALE GENOMIC DNA]</scope>
    <source>
        <strain evidence="3 4">SEMIA 4011</strain>
    </source>
</reference>
<dbReference type="Pfam" id="PF09917">
    <property type="entry name" value="DUF2147"/>
    <property type="match status" value="1"/>
</dbReference>
<proteinExistence type="predicted"/>
<sequence length="255" mass="27853">MLDDPGHVQVYADSPMIAVIVSSVALVQGAHWYRVFKVPLPVRDTCVVLGQLVLFVSRFFAFIIAGALFSLVLFRHLPEIDFGLHRGGFVWRGLLLLAVLFSVFCFTTELERLGLALRGQERTQDNDDRPDNENRISIAKETVMKRMFIAIAALVAVPAIAYAEDPIVGNWKTELGDTAAIAACSGGYCITLQSGKHAGKQIGTFRGKDGSYEGKITDPSANKTYDGSLTVSGNALKLKGCVMKVVCESQTWPRL</sequence>
<dbReference type="PANTHER" id="PTHR36919">
    <property type="entry name" value="BLR1215 PROTEIN"/>
    <property type="match status" value="1"/>
</dbReference>
<feature type="transmembrane region" description="Helical" evidence="1">
    <location>
        <begin position="89"/>
        <end position="108"/>
    </location>
</feature>
<evidence type="ECO:0000313" key="3">
    <source>
        <dbReference type="EMBL" id="MBB6219509.1"/>
    </source>
</evidence>
<name>A0A7X0DRD2_RHILE</name>
<feature type="domain" description="DUF2147" evidence="2">
    <location>
        <begin position="207"/>
        <end position="254"/>
    </location>
</feature>
<keyword evidence="1" id="KW-1133">Transmembrane helix</keyword>
<dbReference type="InterPro" id="IPR019223">
    <property type="entry name" value="DUF2147"/>
</dbReference>
<feature type="transmembrane region" description="Helical" evidence="1">
    <location>
        <begin position="45"/>
        <end position="69"/>
    </location>
</feature>
<feature type="transmembrane region" description="Helical" evidence="1">
    <location>
        <begin position="15"/>
        <end position="33"/>
    </location>
</feature>
<keyword evidence="1" id="KW-0472">Membrane</keyword>
<evidence type="ECO:0000256" key="1">
    <source>
        <dbReference type="SAM" id="Phobius"/>
    </source>
</evidence>
<evidence type="ECO:0000313" key="4">
    <source>
        <dbReference type="Proteomes" id="UP000517187"/>
    </source>
</evidence>
<comment type="caution">
    <text evidence="3">The sequence shown here is derived from an EMBL/GenBank/DDBJ whole genome shotgun (WGS) entry which is preliminary data.</text>
</comment>
<dbReference type="AlphaFoldDB" id="A0A7X0DRD2"/>